<evidence type="ECO:0000256" key="1">
    <source>
        <dbReference type="ARBA" id="ARBA00022679"/>
    </source>
</evidence>
<keyword evidence="1 8" id="KW-0808">Transferase</keyword>
<dbReference type="InterPro" id="IPR023057">
    <property type="entry name" value="GlnE"/>
</dbReference>
<keyword evidence="5" id="KW-0460">Magnesium</keyword>
<keyword evidence="2 8" id="KW-0548">Nucleotidyltransferase</keyword>
<dbReference type="Pfam" id="PF03710">
    <property type="entry name" value="GlnE"/>
    <property type="match status" value="1"/>
</dbReference>
<dbReference type="SUPFAM" id="SSF81593">
    <property type="entry name" value="Nucleotidyltransferase substrate binding subunit/domain"/>
    <property type="match status" value="1"/>
</dbReference>
<evidence type="ECO:0000256" key="5">
    <source>
        <dbReference type="ARBA" id="ARBA00022842"/>
    </source>
</evidence>
<evidence type="ECO:0000313" key="8">
    <source>
        <dbReference type="EMBL" id="QDU70727.1"/>
    </source>
</evidence>
<protein>
    <submittedName>
        <fullName evidence="8">Glutamate-ammonia-ligase adenylyltransferase</fullName>
        <ecNumber evidence="8">2.7.7.42</ecNumber>
    </submittedName>
</protein>
<dbReference type="InterPro" id="IPR005190">
    <property type="entry name" value="GlnE_rpt_dom"/>
</dbReference>
<dbReference type="PANTHER" id="PTHR30621">
    <property type="entry name" value="GLUTAMINE SYNTHETASE ADENYLYLTRANSFERASE"/>
    <property type="match status" value="1"/>
</dbReference>
<evidence type="ECO:0000256" key="3">
    <source>
        <dbReference type="ARBA" id="ARBA00022741"/>
    </source>
</evidence>
<dbReference type="CDD" id="cd05401">
    <property type="entry name" value="NT_GlnE_GlnD_like"/>
    <property type="match status" value="1"/>
</dbReference>
<dbReference type="GO" id="GO:0005524">
    <property type="term" value="F:ATP binding"/>
    <property type="evidence" value="ECO:0007669"/>
    <property type="project" value="UniProtKB-KW"/>
</dbReference>
<dbReference type="GO" id="GO:0005829">
    <property type="term" value="C:cytosol"/>
    <property type="evidence" value="ECO:0007669"/>
    <property type="project" value="TreeGrafter"/>
</dbReference>
<dbReference type="InterPro" id="IPR043519">
    <property type="entry name" value="NT_sf"/>
</dbReference>
<evidence type="ECO:0000259" key="7">
    <source>
        <dbReference type="PROSITE" id="PS51671"/>
    </source>
</evidence>
<keyword evidence="3" id="KW-0547">Nucleotide-binding</keyword>
<keyword evidence="6" id="KW-0511">Multifunctional enzyme</keyword>
<evidence type="ECO:0000256" key="4">
    <source>
        <dbReference type="ARBA" id="ARBA00022840"/>
    </source>
</evidence>
<feature type="domain" description="ACT" evidence="7">
    <location>
        <begin position="226"/>
        <end position="299"/>
    </location>
</feature>
<proteinExistence type="predicted"/>
<dbReference type="PROSITE" id="PS51671">
    <property type="entry name" value="ACT"/>
    <property type="match status" value="1"/>
</dbReference>
<dbReference type="PANTHER" id="PTHR30621:SF0">
    <property type="entry name" value="BIFUNCTIONAL GLUTAMINE SYNTHETASE ADENYLYLTRANSFERASE_ADENYLYL-REMOVING ENZYME"/>
    <property type="match status" value="1"/>
</dbReference>
<dbReference type="InterPro" id="IPR002912">
    <property type="entry name" value="ACT_dom"/>
</dbReference>
<keyword evidence="9" id="KW-1185">Reference proteome</keyword>
<dbReference type="GO" id="GO:0008882">
    <property type="term" value="F:[glutamate-ammonia-ligase] adenylyltransferase activity"/>
    <property type="evidence" value="ECO:0007669"/>
    <property type="project" value="UniProtKB-EC"/>
</dbReference>
<evidence type="ECO:0000256" key="2">
    <source>
        <dbReference type="ARBA" id="ARBA00022695"/>
    </source>
</evidence>
<dbReference type="EMBL" id="CP036280">
    <property type="protein sequence ID" value="QDU70727.1"/>
    <property type="molecule type" value="Genomic_DNA"/>
</dbReference>
<reference evidence="8 9" key="1">
    <citation type="submission" date="2019-02" db="EMBL/GenBank/DDBJ databases">
        <title>Deep-cultivation of Planctomycetes and their phenomic and genomic characterization uncovers novel biology.</title>
        <authorList>
            <person name="Wiegand S."/>
            <person name="Jogler M."/>
            <person name="Boedeker C."/>
            <person name="Pinto D."/>
            <person name="Vollmers J."/>
            <person name="Rivas-Marin E."/>
            <person name="Kohn T."/>
            <person name="Peeters S.H."/>
            <person name="Heuer A."/>
            <person name="Rast P."/>
            <person name="Oberbeckmann S."/>
            <person name="Bunk B."/>
            <person name="Jeske O."/>
            <person name="Meyerdierks A."/>
            <person name="Storesund J.E."/>
            <person name="Kallscheuer N."/>
            <person name="Luecker S."/>
            <person name="Lage O.M."/>
            <person name="Pohl T."/>
            <person name="Merkel B.J."/>
            <person name="Hornburger P."/>
            <person name="Mueller R.-W."/>
            <person name="Bruemmer F."/>
            <person name="Labrenz M."/>
            <person name="Spormann A.M."/>
            <person name="Op den Camp H."/>
            <person name="Overmann J."/>
            <person name="Amann R."/>
            <person name="Jetten M.S.M."/>
            <person name="Mascher T."/>
            <person name="Medema M.H."/>
            <person name="Devos D.P."/>
            <person name="Kaster A.-K."/>
            <person name="Ovreas L."/>
            <person name="Rohde M."/>
            <person name="Galperin M.Y."/>
            <person name="Jogler C."/>
        </authorList>
    </citation>
    <scope>NUCLEOTIDE SEQUENCE [LARGE SCALE GENOMIC DNA]</scope>
    <source>
        <strain evidence="8 9">Pan265</strain>
    </source>
</reference>
<dbReference type="KEGG" id="mcad:Pan265_05600"/>
<dbReference type="GO" id="GO:0000820">
    <property type="term" value="P:regulation of glutamine family amino acid metabolic process"/>
    <property type="evidence" value="ECO:0007669"/>
    <property type="project" value="TreeGrafter"/>
</dbReference>
<dbReference type="Gene3D" id="1.20.120.330">
    <property type="entry name" value="Nucleotidyltransferases domain 2"/>
    <property type="match status" value="1"/>
</dbReference>
<name>A0A518BUV1_9BACT</name>
<gene>
    <name evidence="8" type="primary">glnE</name>
    <name evidence="8" type="ORF">Pan265_05600</name>
</gene>
<evidence type="ECO:0000313" key="9">
    <source>
        <dbReference type="Proteomes" id="UP000320386"/>
    </source>
</evidence>
<dbReference type="Pfam" id="PF08335">
    <property type="entry name" value="GlnD_UR_UTase"/>
    <property type="match status" value="1"/>
</dbReference>
<dbReference type="SUPFAM" id="SSF81301">
    <property type="entry name" value="Nucleotidyltransferase"/>
    <property type="match status" value="1"/>
</dbReference>
<dbReference type="Gene3D" id="3.30.460.10">
    <property type="entry name" value="Beta Polymerase, domain 2"/>
    <property type="match status" value="1"/>
</dbReference>
<keyword evidence="8" id="KW-0436">Ligase</keyword>
<sequence>MTWTDEEEARRLWSVAERLPERYLQHTSDAGKLEDLRVLARLSRERPVEVFVQQVDDHDWSVAVYAIDRASEFAAIAGVLASMGFEVRGGQAYTLPGAAKPVASTSAPARMLRGLRSPRGFRRRVTPPRSGGALIIDRFRGHRTLVSDDASNEEAGHAWQVALRDRLIQTLEELHRCADDDAVRALADRVTESVLSVLSDQPTAVARAALLPIELDLKRVGDRRISLEVRASDTPAFLYTLATALAVRGLAIDSVEIRTDDSGEQVVDRFELSLPPSITEITDDLLDRIRVSALLIKQFGYRVDQTPEPIKALARFQDLLEDIFLRRNPALLKAWIELSEHDRAMRGLARLLGTSDRLWEECIRGQSERLIDILRAHRREQSVVGTQQSMPQRLEEALDRAIGIEQQRDRLNAFKDDELFRIDADYILDRKSDFSRLSERLTQLAEILVGRSAELVYEDMVASYGHPVSSVQQPAQSAMPGGLMCPARPRRGYAVFALGKLGGTAIGFGSDIELLYVHDQDPNATTAGGKRPGISCAEFYTQFTQEASAFIRARRDGIFEPDLRLRPYGNDGPLIPGVELFERYYGPGGPAHPFELLSLVRLRWIGGDPELGYRVQRLRNQFVYEQAERVLDLDALWSIWGQMKKQKLPNPQRINAKYSPGSLVDLEGALLILQVAHAEHVPQLRTARMSRAFEAMRLGGVLSPQAYADVRGGYSFLRRLINALRVVRGHAKDLFLPEPGSTELTHLARRTGYPLPTPEDPTPSGERLLQDFEYHTGRIRVFIEQTLGRRCPGIE</sequence>
<dbReference type="AlphaFoldDB" id="A0A518BUV1"/>
<evidence type="ECO:0000256" key="6">
    <source>
        <dbReference type="ARBA" id="ARBA00023268"/>
    </source>
</evidence>
<dbReference type="EC" id="2.7.7.42" evidence="8"/>
<dbReference type="InterPro" id="IPR013546">
    <property type="entry name" value="PII_UdlTrfase/GS_AdlTrfase"/>
</dbReference>
<keyword evidence="4" id="KW-0067">ATP-binding</keyword>
<accession>A0A518BUV1</accession>
<organism evidence="8 9">
    <name type="scientific">Mucisphaera calidilacus</name>
    <dbReference type="NCBI Taxonomy" id="2527982"/>
    <lineage>
        <taxon>Bacteria</taxon>
        <taxon>Pseudomonadati</taxon>
        <taxon>Planctomycetota</taxon>
        <taxon>Phycisphaerae</taxon>
        <taxon>Phycisphaerales</taxon>
        <taxon>Phycisphaeraceae</taxon>
        <taxon>Mucisphaera</taxon>
    </lineage>
</organism>
<dbReference type="Proteomes" id="UP000320386">
    <property type="component" value="Chromosome"/>
</dbReference>
<dbReference type="GO" id="GO:0016874">
    <property type="term" value="F:ligase activity"/>
    <property type="evidence" value="ECO:0007669"/>
    <property type="project" value="UniProtKB-KW"/>
</dbReference>